<gene>
    <name evidence="2" type="ORF">CHA01nite_01270</name>
</gene>
<proteinExistence type="predicted"/>
<dbReference type="AlphaFoldDB" id="A0A511YGP5"/>
<evidence type="ECO:0000313" key="3">
    <source>
        <dbReference type="Proteomes" id="UP000321863"/>
    </source>
</evidence>
<reference evidence="2 3" key="1">
    <citation type="submission" date="2019-07" db="EMBL/GenBank/DDBJ databases">
        <title>Whole genome shotgun sequence of Chryseobacterium hagamense NBRC 105253.</title>
        <authorList>
            <person name="Hosoyama A."/>
            <person name="Uohara A."/>
            <person name="Ohji S."/>
            <person name="Ichikawa N."/>
        </authorList>
    </citation>
    <scope>NUCLEOTIDE SEQUENCE [LARGE SCALE GENOMIC DNA]</scope>
    <source>
        <strain evidence="2 3">NBRC 105253</strain>
    </source>
</reference>
<organism evidence="2 3">
    <name type="scientific">Chryseobacterium hagamense</name>
    <dbReference type="NCBI Taxonomy" id="395935"/>
    <lineage>
        <taxon>Bacteria</taxon>
        <taxon>Pseudomonadati</taxon>
        <taxon>Bacteroidota</taxon>
        <taxon>Flavobacteriia</taxon>
        <taxon>Flavobacteriales</taxon>
        <taxon>Weeksellaceae</taxon>
        <taxon>Chryseobacterium group</taxon>
        <taxon>Chryseobacterium</taxon>
    </lineage>
</organism>
<dbReference type="EMBL" id="BJYJ01000001">
    <property type="protein sequence ID" value="GEN74387.1"/>
    <property type="molecule type" value="Genomic_DNA"/>
</dbReference>
<name>A0A511YGP5_9FLAO</name>
<keyword evidence="3" id="KW-1185">Reference proteome</keyword>
<evidence type="ECO:0000256" key="1">
    <source>
        <dbReference type="SAM" id="SignalP"/>
    </source>
</evidence>
<evidence type="ECO:0000313" key="2">
    <source>
        <dbReference type="EMBL" id="GEN74387.1"/>
    </source>
</evidence>
<protein>
    <submittedName>
        <fullName evidence="2">Uncharacterized protein</fullName>
    </submittedName>
</protein>
<keyword evidence="1" id="KW-0732">Signal</keyword>
<dbReference type="Proteomes" id="UP000321863">
    <property type="component" value="Unassembled WGS sequence"/>
</dbReference>
<sequence>MKNRFILGITLGMMFSAGNINAQQGRVGINTSTPKTTLDIAANLGTGDADGFQAPRLTRAQLTAKGNSVYGADQAGTIIYISDIAGGDAVSQRANITATGYYFFDGNLWQKVGAGSDLYKDNGTLTSNRTVSQGTNTMAFTSSATSGTSHFTVDNSTFNVDAVNNRVGIGTSSPSAKLEVNNGTTPGALKITDGTQGEGKVLTSDANGVGTWRTMAFSSNVEGTWLINNAQASTNNSIPAGRYSSVARLSLPSAGTYLVFLNADFGFDNAVSIPGQVEYLITRGAINNELNLSNAIGAVPGTWNSLYNSVTSGMGGFTVNNTFFIVTTGPQDIYLTIKPIAGQPANNGAAATKLQRWGGTAENPPYQSIPGGLAIDRFVAYKF</sequence>
<feature type="signal peptide" evidence="1">
    <location>
        <begin position="1"/>
        <end position="22"/>
    </location>
</feature>
<comment type="caution">
    <text evidence="2">The sequence shown here is derived from an EMBL/GenBank/DDBJ whole genome shotgun (WGS) entry which is preliminary data.</text>
</comment>
<feature type="chain" id="PRO_5021915416" evidence="1">
    <location>
        <begin position="23"/>
        <end position="383"/>
    </location>
</feature>
<dbReference type="RefSeq" id="WP_146939287.1">
    <property type="nucleotide sequence ID" value="NZ_BJYJ01000001.1"/>
</dbReference>
<dbReference type="OrthoDB" id="940811at2"/>
<accession>A0A511YGP5</accession>